<protein>
    <recommendedName>
        <fullName evidence="4">VCBS repeat-containing protein</fullName>
    </recommendedName>
</protein>
<name>A0ABP7QCM0_9SPHI</name>
<reference evidence="3" key="1">
    <citation type="journal article" date="2019" name="Int. J. Syst. Evol. Microbiol.">
        <title>The Global Catalogue of Microorganisms (GCM) 10K type strain sequencing project: providing services to taxonomists for standard genome sequencing and annotation.</title>
        <authorList>
            <consortium name="The Broad Institute Genomics Platform"/>
            <consortium name="The Broad Institute Genome Sequencing Center for Infectious Disease"/>
            <person name="Wu L."/>
            <person name="Ma J."/>
        </authorList>
    </citation>
    <scope>NUCLEOTIDE SEQUENCE [LARGE SCALE GENOMIC DNA]</scope>
    <source>
        <strain evidence="3">JCM 17338</strain>
    </source>
</reference>
<gene>
    <name evidence="2" type="ORF">GCM10022246_35570</name>
</gene>
<dbReference type="EMBL" id="BAABAK010000019">
    <property type="protein sequence ID" value="GAA3980340.1"/>
    <property type="molecule type" value="Genomic_DNA"/>
</dbReference>
<sequence length="210" mass="23781">MVQHKIVPNKMKIKNYTLQHLLLLAGMLFCFACSEAEPVKEVRIDNPKTEKNPFKFYKDIEVKPGLNFEIVSWGKGVDSIGGYQILMSDSVKSVYKSEAAERKGVMTDAWNMDLDNDGAPEIYIQLLSKKNVLDLNVFEYSGGNFNKISFPSLSSNQKKGYIGDDKFFIKNGDLFRSFPVKDEADSTKKIIKTYQYKLSGNSFSTSEVKP</sequence>
<comment type="caution">
    <text evidence="2">The sequence shown here is derived from an EMBL/GenBank/DDBJ whole genome shotgun (WGS) entry which is preliminary data.</text>
</comment>
<evidence type="ECO:0000313" key="2">
    <source>
        <dbReference type="EMBL" id="GAA3980340.1"/>
    </source>
</evidence>
<organism evidence="2 3">
    <name type="scientific">Pedobacter ginsengiterrae</name>
    <dbReference type="NCBI Taxonomy" id="871696"/>
    <lineage>
        <taxon>Bacteria</taxon>
        <taxon>Pseudomonadati</taxon>
        <taxon>Bacteroidota</taxon>
        <taxon>Sphingobacteriia</taxon>
        <taxon>Sphingobacteriales</taxon>
        <taxon>Sphingobacteriaceae</taxon>
        <taxon>Pedobacter</taxon>
    </lineage>
</organism>
<dbReference type="Proteomes" id="UP001501081">
    <property type="component" value="Unassembled WGS sequence"/>
</dbReference>
<evidence type="ECO:0008006" key="4">
    <source>
        <dbReference type="Google" id="ProtNLM"/>
    </source>
</evidence>
<evidence type="ECO:0000313" key="3">
    <source>
        <dbReference type="Proteomes" id="UP001501081"/>
    </source>
</evidence>
<keyword evidence="1" id="KW-0732">Signal</keyword>
<accession>A0ABP7QCM0</accession>
<evidence type="ECO:0000256" key="1">
    <source>
        <dbReference type="SAM" id="SignalP"/>
    </source>
</evidence>
<feature type="chain" id="PRO_5045516896" description="VCBS repeat-containing protein" evidence="1">
    <location>
        <begin position="33"/>
        <end position="210"/>
    </location>
</feature>
<feature type="signal peptide" evidence="1">
    <location>
        <begin position="1"/>
        <end position="32"/>
    </location>
</feature>
<proteinExistence type="predicted"/>
<keyword evidence="3" id="KW-1185">Reference proteome</keyword>